<organism evidence="1 2">
    <name type="scientific">Carnobacterium divergens</name>
    <name type="common">Lactobacillus divergens</name>
    <dbReference type="NCBI Taxonomy" id="2748"/>
    <lineage>
        <taxon>Bacteria</taxon>
        <taxon>Bacillati</taxon>
        <taxon>Bacillota</taxon>
        <taxon>Bacilli</taxon>
        <taxon>Lactobacillales</taxon>
        <taxon>Carnobacteriaceae</taxon>
        <taxon>Carnobacterium</taxon>
    </lineage>
</organism>
<gene>
    <name evidence="1" type="ORF">MX635_05130</name>
</gene>
<name>A0AAW8R9N9_CARDV</name>
<comment type="caution">
    <text evidence="1">The sequence shown here is derived from an EMBL/GenBank/DDBJ whole genome shotgun (WGS) entry which is preliminary data.</text>
</comment>
<dbReference type="RefSeq" id="WP_311780211.1">
    <property type="nucleotide sequence ID" value="NZ_JALRMQ010000001.1"/>
</dbReference>
<evidence type="ECO:0008006" key="3">
    <source>
        <dbReference type="Google" id="ProtNLM"/>
    </source>
</evidence>
<protein>
    <recommendedName>
        <fullName evidence="3">Phage protein, HK97 gp10 family</fullName>
    </recommendedName>
</protein>
<accession>A0AAW8R9N9</accession>
<dbReference type="AlphaFoldDB" id="A0AAW8R9N9"/>
<dbReference type="EMBL" id="JALRMR010000004">
    <property type="protein sequence ID" value="MDT1973777.1"/>
    <property type="molecule type" value="Genomic_DNA"/>
</dbReference>
<evidence type="ECO:0000313" key="2">
    <source>
        <dbReference type="Proteomes" id="UP001249945"/>
    </source>
</evidence>
<sequence length="135" mass="15094">MVKYQLDMASAAEIETAMKLVPEKAEKLVNQVLHTKGTKEVIQSIIGFIPVSRRNKKHARFSNPLKSQNFNLGFEVYAKGGAAKNKNSFGYLVFPDEGRGSHNPVAQMFFERGTDRVNERILNDVIEALGEAIEL</sequence>
<evidence type="ECO:0000313" key="1">
    <source>
        <dbReference type="EMBL" id="MDT1973777.1"/>
    </source>
</evidence>
<dbReference type="Proteomes" id="UP001249945">
    <property type="component" value="Unassembled WGS sequence"/>
</dbReference>
<reference evidence="1" key="1">
    <citation type="submission" date="2022-04" db="EMBL/GenBank/DDBJ databases">
        <title>Draft genome sequences of lactic acid bacteria (LAB) strains involved in meat spoilage.</title>
        <authorList>
            <person name="Palevich N."/>
        </authorList>
    </citation>
    <scope>NUCLEOTIDE SEQUENCE</scope>
    <source>
        <strain evidence="1">9-14</strain>
    </source>
</reference>
<proteinExistence type="predicted"/>